<evidence type="ECO:0000313" key="2">
    <source>
        <dbReference type="Proteomes" id="UP000237105"/>
    </source>
</evidence>
<reference evidence="2" key="1">
    <citation type="submission" date="2016-06" db="EMBL/GenBank/DDBJ databases">
        <title>Parallel loss of symbiosis genes in relatives of nitrogen-fixing non-legume Parasponia.</title>
        <authorList>
            <person name="Van Velzen R."/>
            <person name="Holmer R."/>
            <person name="Bu F."/>
            <person name="Rutten L."/>
            <person name="Van Zeijl A."/>
            <person name="Liu W."/>
            <person name="Santuari L."/>
            <person name="Cao Q."/>
            <person name="Sharma T."/>
            <person name="Shen D."/>
            <person name="Roswanjaya Y."/>
            <person name="Wardhani T."/>
            <person name="Kalhor M.S."/>
            <person name="Jansen J."/>
            <person name="Van den Hoogen J."/>
            <person name="Gungor B."/>
            <person name="Hartog M."/>
            <person name="Hontelez J."/>
            <person name="Verver J."/>
            <person name="Yang W.-C."/>
            <person name="Schijlen E."/>
            <person name="Repin R."/>
            <person name="Schilthuizen M."/>
            <person name="Schranz E."/>
            <person name="Heidstra R."/>
            <person name="Miyata K."/>
            <person name="Fedorova E."/>
            <person name="Kohlen W."/>
            <person name="Bisseling T."/>
            <person name="Smit S."/>
            <person name="Geurts R."/>
        </authorList>
    </citation>
    <scope>NUCLEOTIDE SEQUENCE [LARGE SCALE GENOMIC DNA]</scope>
    <source>
        <strain evidence="2">cv. WU1-14</strain>
    </source>
</reference>
<gene>
    <name evidence="1" type="ORF">PanWU01x14_313810</name>
</gene>
<organism evidence="1 2">
    <name type="scientific">Parasponia andersonii</name>
    <name type="common">Sponia andersonii</name>
    <dbReference type="NCBI Taxonomy" id="3476"/>
    <lineage>
        <taxon>Eukaryota</taxon>
        <taxon>Viridiplantae</taxon>
        <taxon>Streptophyta</taxon>
        <taxon>Embryophyta</taxon>
        <taxon>Tracheophyta</taxon>
        <taxon>Spermatophyta</taxon>
        <taxon>Magnoliopsida</taxon>
        <taxon>eudicotyledons</taxon>
        <taxon>Gunneridae</taxon>
        <taxon>Pentapetalae</taxon>
        <taxon>rosids</taxon>
        <taxon>fabids</taxon>
        <taxon>Rosales</taxon>
        <taxon>Cannabaceae</taxon>
        <taxon>Parasponia</taxon>
    </lineage>
</organism>
<dbReference type="Proteomes" id="UP000237105">
    <property type="component" value="Unassembled WGS sequence"/>
</dbReference>
<evidence type="ECO:0000313" key="1">
    <source>
        <dbReference type="EMBL" id="PON38280.1"/>
    </source>
</evidence>
<sequence>MTTFDSGSLRLRYIYIELPLDETNPTNPFRGQMVASIVIGVQNNCGFSSSSLAFGNSGSYRSWVADCWQHGEASLEVMVVRRQLMGSAWVFAPSVASLGEKQRENERGRKRKGEEEGK</sequence>
<accession>A0A2P5AP38</accession>
<dbReference type="EMBL" id="JXTB01000501">
    <property type="protein sequence ID" value="PON38280.1"/>
    <property type="molecule type" value="Genomic_DNA"/>
</dbReference>
<proteinExistence type="predicted"/>
<dbReference type="AlphaFoldDB" id="A0A2P5AP38"/>
<protein>
    <submittedName>
        <fullName evidence="1">Uncharacterized protein</fullName>
    </submittedName>
</protein>
<comment type="caution">
    <text evidence="1">The sequence shown here is derived from an EMBL/GenBank/DDBJ whole genome shotgun (WGS) entry which is preliminary data.</text>
</comment>
<feature type="non-terminal residue" evidence="1">
    <location>
        <position position="118"/>
    </location>
</feature>
<keyword evidence="2" id="KW-1185">Reference proteome</keyword>
<name>A0A2P5AP38_PARAD</name>